<dbReference type="EMBL" id="BAABAS010000012">
    <property type="protein sequence ID" value="GAA4235044.1"/>
    <property type="molecule type" value="Genomic_DNA"/>
</dbReference>
<dbReference type="Proteomes" id="UP001501710">
    <property type="component" value="Unassembled WGS sequence"/>
</dbReference>
<sequence>MRKRTIPFLALAAAGLLLANTAAADASASIFRVVPSVDTSTTPVSNDLLSSTASVTPQDGWAVGFVSNPDTTEHTLAEHWNGTRWSATPSPDGTSGSQLAAVAAVSSKDVWAVGLQNSNLSIEANTTLIEHWNGTAWSIVPSPNAGTDGDQLTGVAAVSTNDVWATGHFSTPTQILPLFEHWNGTAWSVVSVPDVPNGVNFVRAISAVSTNDVWAVGSTVDSHSGNTDELILHWNGTQWSVLPTLPIGQTSLGAVHAVSSNDVWAVGTSLGDNGGGSRNLALHWNGTAWSKVPVPNVGNSVNPNFLSGVTALSSHDVWAVGAATGGADGVNQSLIEHWNGSAWSIVPSPRNPNGSNSTTLGGVAAIAPGNVTAVGTWNSVQQGNPGLRTLVVTKSRG</sequence>
<evidence type="ECO:0000313" key="2">
    <source>
        <dbReference type="EMBL" id="GAA4235044.1"/>
    </source>
</evidence>
<evidence type="ECO:0000256" key="1">
    <source>
        <dbReference type="SAM" id="SignalP"/>
    </source>
</evidence>
<evidence type="ECO:0000313" key="3">
    <source>
        <dbReference type="Proteomes" id="UP001501710"/>
    </source>
</evidence>
<dbReference type="RefSeq" id="WP_344899048.1">
    <property type="nucleotide sequence ID" value="NZ_BAABAS010000012.1"/>
</dbReference>
<gene>
    <name evidence="2" type="ORF">GCM10022254_41400</name>
</gene>
<name>A0ABP8C7E5_9ACTN</name>
<comment type="caution">
    <text evidence="2">The sequence shown here is derived from an EMBL/GenBank/DDBJ whole genome shotgun (WGS) entry which is preliminary data.</text>
</comment>
<keyword evidence="1" id="KW-0732">Signal</keyword>
<proteinExistence type="predicted"/>
<protein>
    <submittedName>
        <fullName evidence="2">Uncharacterized protein</fullName>
    </submittedName>
</protein>
<feature type="chain" id="PRO_5047084057" evidence="1">
    <location>
        <begin position="25"/>
        <end position="397"/>
    </location>
</feature>
<accession>A0ABP8C7E5</accession>
<reference evidence="3" key="1">
    <citation type="journal article" date="2019" name="Int. J. Syst. Evol. Microbiol.">
        <title>The Global Catalogue of Microorganisms (GCM) 10K type strain sequencing project: providing services to taxonomists for standard genome sequencing and annotation.</title>
        <authorList>
            <consortium name="The Broad Institute Genomics Platform"/>
            <consortium name="The Broad Institute Genome Sequencing Center for Infectious Disease"/>
            <person name="Wu L."/>
            <person name="Ma J."/>
        </authorList>
    </citation>
    <scope>NUCLEOTIDE SEQUENCE [LARGE SCALE GENOMIC DNA]</scope>
    <source>
        <strain evidence="3">JCM 17440</strain>
    </source>
</reference>
<keyword evidence="3" id="KW-1185">Reference proteome</keyword>
<feature type="signal peptide" evidence="1">
    <location>
        <begin position="1"/>
        <end position="24"/>
    </location>
</feature>
<organism evidence="2 3">
    <name type="scientific">Actinomadura meridiana</name>
    <dbReference type="NCBI Taxonomy" id="559626"/>
    <lineage>
        <taxon>Bacteria</taxon>
        <taxon>Bacillati</taxon>
        <taxon>Actinomycetota</taxon>
        <taxon>Actinomycetes</taxon>
        <taxon>Streptosporangiales</taxon>
        <taxon>Thermomonosporaceae</taxon>
        <taxon>Actinomadura</taxon>
    </lineage>
</organism>